<keyword evidence="1" id="KW-0695">RNA-directed DNA polymerase</keyword>
<dbReference type="GO" id="GO:0003964">
    <property type="term" value="F:RNA-directed DNA polymerase activity"/>
    <property type="evidence" value="ECO:0007669"/>
    <property type="project" value="UniProtKB-KW"/>
</dbReference>
<dbReference type="AlphaFoldDB" id="A0A4C1X9W2"/>
<reference evidence="1 2" key="1">
    <citation type="journal article" date="2019" name="Commun. Biol.">
        <title>The bagworm genome reveals a unique fibroin gene that provides high tensile strength.</title>
        <authorList>
            <person name="Kono N."/>
            <person name="Nakamura H."/>
            <person name="Ohtoshi R."/>
            <person name="Tomita M."/>
            <person name="Numata K."/>
            <person name="Arakawa K."/>
        </authorList>
    </citation>
    <scope>NUCLEOTIDE SEQUENCE [LARGE SCALE GENOMIC DNA]</scope>
</reference>
<evidence type="ECO:0000313" key="2">
    <source>
        <dbReference type="Proteomes" id="UP000299102"/>
    </source>
</evidence>
<dbReference type="STRING" id="151549.A0A4C1X9W2"/>
<dbReference type="OrthoDB" id="412981at2759"/>
<comment type="caution">
    <text evidence="1">The sequence shown here is derived from an EMBL/GenBank/DDBJ whole genome shotgun (WGS) entry which is preliminary data.</text>
</comment>
<accession>A0A4C1X9W2</accession>
<dbReference type="EMBL" id="BGZK01000791">
    <property type="protein sequence ID" value="GBP60598.1"/>
    <property type="molecule type" value="Genomic_DNA"/>
</dbReference>
<organism evidence="1 2">
    <name type="scientific">Eumeta variegata</name>
    <name type="common">Bagworm moth</name>
    <name type="synonym">Eumeta japonica</name>
    <dbReference type="NCBI Taxonomy" id="151549"/>
    <lineage>
        <taxon>Eukaryota</taxon>
        <taxon>Metazoa</taxon>
        <taxon>Ecdysozoa</taxon>
        <taxon>Arthropoda</taxon>
        <taxon>Hexapoda</taxon>
        <taxon>Insecta</taxon>
        <taxon>Pterygota</taxon>
        <taxon>Neoptera</taxon>
        <taxon>Endopterygota</taxon>
        <taxon>Lepidoptera</taxon>
        <taxon>Glossata</taxon>
        <taxon>Ditrysia</taxon>
        <taxon>Tineoidea</taxon>
        <taxon>Psychidae</taxon>
        <taxon>Oiketicinae</taxon>
        <taxon>Eumeta</taxon>
    </lineage>
</organism>
<dbReference type="PANTHER" id="PTHR19446">
    <property type="entry name" value="REVERSE TRANSCRIPTASES"/>
    <property type="match status" value="1"/>
</dbReference>
<sequence length="264" mass="29857">MIAEYLAEQFTPNLPATSPLLQEHYVQVEAFVRKVIETPLPTLPGDLFITPAALHKIVIRLPKKKASRSYGISTGVLRHLPRRATMAMHRVFNGIFRTSHFLKAWKRGKIITIPKAGKYPQKPENIGPITLLSHMAKAFECALLTKLRLFLSPRQKQYGFRSGYSTTLQLIRVLHHLASEKNCEQYTVAVILDMEKPSTSCGMLDSSTNSWTPRCRLHLQESSPVLSNNAVSALQSTACYPPPARYEQKCRRTAAYPLSYTRYT</sequence>
<keyword evidence="2" id="KW-1185">Reference proteome</keyword>
<protein>
    <submittedName>
        <fullName evidence="1">Probable RNA-directed DNA polymerase from transposon X-element</fullName>
    </submittedName>
</protein>
<name>A0A4C1X9W2_EUMVA</name>
<keyword evidence="1" id="KW-0808">Transferase</keyword>
<proteinExistence type="predicted"/>
<keyword evidence="1" id="KW-0548">Nucleotidyltransferase</keyword>
<evidence type="ECO:0000313" key="1">
    <source>
        <dbReference type="EMBL" id="GBP60598.1"/>
    </source>
</evidence>
<gene>
    <name evidence="1" type="ORF">EVAR_50962_1</name>
</gene>
<dbReference type="Proteomes" id="UP000299102">
    <property type="component" value="Unassembled WGS sequence"/>
</dbReference>